<dbReference type="EMBL" id="FOQG01000026">
    <property type="protein sequence ID" value="SFJ35189.1"/>
    <property type="molecule type" value="Genomic_DNA"/>
</dbReference>
<dbReference type="STRING" id="1005945.SAMN05216561_12634"/>
<accession>A0A1I3QNV5</accession>
<evidence type="ECO:0008006" key="3">
    <source>
        <dbReference type="Google" id="ProtNLM"/>
    </source>
</evidence>
<dbReference type="Gene3D" id="1.20.120.520">
    <property type="entry name" value="nmb1532 protein domain like"/>
    <property type="match status" value="1"/>
</dbReference>
<dbReference type="AlphaFoldDB" id="A0A1I3QNV5"/>
<name>A0A1I3QNV5_9ACTN</name>
<proteinExistence type="predicted"/>
<dbReference type="RefSeq" id="WP_091117326.1">
    <property type="nucleotide sequence ID" value="NZ_BKAF01000037.1"/>
</dbReference>
<organism evidence="1 2">
    <name type="scientific">Nocardioides psychrotolerans</name>
    <dbReference type="NCBI Taxonomy" id="1005945"/>
    <lineage>
        <taxon>Bacteria</taxon>
        <taxon>Bacillati</taxon>
        <taxon>Actinomycetota</taxon>
        <taxon>Actinomycetes</taxon>
        <taxon>Propionibacteriales</taxon>
        <taxon>Nocardioidaceae</taxon>
        <taxon>Nocardioides</taxon>
    </lineage>
</organism>
<dbReference type="OrthoDB" id="3381279at2"/>
<dbReference type="Proteomes" id="UP000198649">
    <property type="component" value="Unassembled WGS sequence"/>
</dbReference>
<keyword evidence="2" id="KW-1185">Reference proteome</keyword>
<evidence type="ECO:0000313" key="2">
    <source>
        <dbReference type="Proteomes" id="UP000198649"/>
    </source>
</evidence>
<evidence type="ECO:0000313" key="1">
    <source>
        <dbReference type="EMBL" id="SFJ35189.1"/>
    </source>
</evidence>
<gene>
    <name evidence="1" type="ORF">SAMN05216561_12634</name>
</gene>
<protein>
    <recommendedName>
        <fullName evidence="3">Hemerythrin HHE cation binding domain-containing protein</fullName>
    </recommendedName>
</protein>
<reference evidence="1 2" key="1">
    <citation type="submission" date="2016-10" db="EMBL/GenBank/DDBJ databases">
        <authorList>
            <person name="de Groot N.N."/>
        </authorList>
    </citation>
    <scope>NUCLEOTIDE SEQUENCE [LARGE SCALE GENOMIC DNA]</scope>
    <source>
        <strain evidence="1 2">CGMCC 1.11156</strain>
    </source>
</reference>
<sequence>MAGEFIDEIDELEVEHRDFATVVAGLDADSAHFEAQMRKLLDDLAVHVEREDPGIFPVSVVTLGASGWDTVDRAHAESPSFLLDASEEAQPPQ</sequence>